<proteinExistence type="predicted"/>
<dbReference type="InterPro" id="IPR041698">
    <property type="entry name" value="Methyltransf_25"/>
</dbReference>
<keyword evidence="3" id="KW-1185">Reference proteome</keyword>
<name>A0ABT9D5A0_9CELL</name>
<dbReference type="SUPFAM" id="SSF53335">
    <property type="entry name" value="S-adenosyl-L-methionine-dependent methyltransferases"/>
    <property type="match status" value="1"/>
</dbReference>
<dbReference type="GO" id="GO:0032259">
    <property type="term" value="P:methylation"/>
    <property type="evidence" value="ECO:0007669"/>
    <property type="project" value="UniProtKB-KW"/>
</dbReference>
<evidence type="ECO:0000259" key="1">
    <source>
        <dbReference type="Pfam" id="PF13649"/>
    </source>
</evidence>
<dbReference type="RefSeq" id="WP_304599640.1">
    <property type="nucleotide sequence ID" value="NZ_JAUQYP010000001.1"/>
</dbReference>
<evidence type="ECO:0000313" key="2">
    <source>
        <dbReference type="EMBL" id="MDO8105947.1"/>
    </source>
</evidence>
<evidence type="ECO:0000313" key="3">
    <source>
        <dbReference type="Proteomes" id="UP001232536"/>
    </source>
</evidence>
<dbReference type="PANTHER" id="PTHR43591">
    <property type="entry name" value="METHYLTRANSFERASE"/>
    <property type="match status" value="1"/>
</dbReference>
<comment type="caution">
    <text evidence="2">The sequence shown here is derived from an EMBL/GenBank/DDBJ whole genome shotgun (WGS) entry which is preliminary data.</text>
</comment>
<dbReference type="Pfam" id="PF13649">
    <property type="entry name" value="Methyltransf_25"/>
    <property type="match status" value="1"/>
</dbReference>
<reference evidence="2 3" key="1">
    <citation type="submission" date="2023-07" db="EMBL/GenBank/DDBJ databases">
        <title>Description of novel actinomycetes strains, isolated from tidal flat sediment.</title>
        <authorList>
            <person name="Lu C."/>
        </authorList>
    </citation>
    <scope>NUCLEOTIDE SEQUENCE [LARGE SCALE GENOMIC DNA]</scope>
    <source>
        <strain evidence="2 3">SYSU T00b441</strain>
    </source>
</reference>
<dbReference type="PANTHER" id="PTHR43591:SF24">
    <property type="entry name" value="2-METHOXY-6-POLYPRENYL-1,4-BENZOQUINOL METHYLASE, MITOCHONDRIAL"/>
    <property type="match status" value="1"/>
</dbReference>
<dbReference type="Gene3D" id="3.40.50.150">
    <property type="entry name" value="Vaccinia Virus protein VP39"/>
    <property type="match status" value="1"/>
</dbReference>
<dbReference type="Proteomes" id="UP001232536">
    <property type="component" value="Unassembled WGS sequence"/>
</dbReference>
<dbReference type="EC" id="2.1.-.-" evidence="2"/>
<accession>A0ABT9D5A0</accession>
<protein>
    <submittedName>
        <fullName evidence="2">Class I SAM-dependent methyltransferase</fullName>
        <ecNumber evidence="2">2.1.-.-</ecNumber>
    </submittedName>
</protein>
<dbReference type="InterPro" id="IPR029063">
    <property type="entry name" value="SAM-dependent_MTases_sf"/>
</dbReference>
<dbReference type="GO" id="GO:0008168">
    <property type="term" value="F:methyltransferase activity"/>
    <property type="evidence" value="ECO:0007669"/>
    <property type="project" value="UniProtKB-KW"/>
</dbReference>
<dbReference type="CDD" id="cd02440">
    <property type="entry name" value="AdoMet_MTases"/>
    <property type="match status" value="1"/>
</dbReference>
<sequence>MRRTSQLLGLAVLASIAAAIWAARSGGAVHARESMSRGAAPGRLGSRLNSAMDAPMYRAIAAALDLRPDDEVLDVACGWGEFLVAHAAGARRVAGVDLTPEKVALARERLARRIADGTAEVAEGDAAALPWPADTFSAVTCMDAYPFFPDPRAVLAEVFRVLRPGGRAVISFAAEQLPNGVESRQSRGIAGVYTAISATVTTRMMAEAGFDPVTLSWAPIAGDHRLFGAALRAAGGDQLDVVVGHKPA</sequence>
<feature type="domain" description="Methyltransferase" evidence="1">
    <location>
        <begin position="72"/>
        <end position="166"/>
    </location>
</feature>
<keyword evidence="2" id="KW-0489">Methyltransferase</keyword>
<keyword evidence="2" id="KW-0808">Transferase</keyword>
<dbReference type="EMBL" id="JAUQYP010000001">
    <property type="protein sequence ID" value="MDO8105947.1"/>
    <property type="molecule type" value="Genomic_DNA"/>
</dbReference>
<organism evidence="2 3">
    <name type="scientific">Actinotalea lenta</name>
    <dbReference type="NCBI Taxonomy" id="3064654"/>
    <lineage>
        <taxon>Bacteria</taxon>
        <taxon>Bacillati</taxon>
        <taxon>Actinomycetota</taxon>
        <taxon>Actinomycetes</taxon>
        <taxon>Micrococcales</taxon>
        <taxon>Cellulomonadaceae</taxon>
        <taxon>Actinotalea</taxon>
    </lineage>
</organism>
<gene>
    <name evidence="2" type="ORF">Q6348_01905</name>
</gene>